<dbReference type="Gene3D" id="1.25.40.20">
    <property type="entry name" value="Ankyrin repeat-containing domain"/>
    <property type="match status" value="3"/>
</dbReference>
<keyword evidence="2 3" id="KW-0040">ANK repeat</keyword>
<dbReference type="PANTHER" id="PTHR24188">
    <property type="entry name" value="ANKYRIN REPEAT PROTEIN"/>
    <property type="match status" value="1"/>
</dbReference>
<evidence type="ECO:0000256" key="1">
    <source>
        <dbReference type="ARBA" id="ARBA00022737"/>
    </source>
</evidence>
<dbReference type="EMBL" id="CAXAMN010000758">
    <property type="protein sequence ID" value="CAK8990518.1"/>
    <property type="molecule type" value="Genomic_DNA"/>
</dbReference>
<feature type="repeat" description="ANK" evidence="3">
    <location>
        <begin position="117"/>
        <end position="149"/>
    </location>
</feature>
<dbReference type="Pfam" id="PF00023">
    <property type="entry name" value="Ank"/>
    <property type="match status" value="1"/>
</dbReference>
<keyword evidence="5" id="KW-1185">Reference proteome</keyword>
<evidence type="ECO:0000313" key="4">
    <source>
        <dbReference type="EMBL" id="CAK8990518.1"/>
    </source>
</evidence>
<feature type="repeat" description="ANK" evidence="3">
    <location>
        <begin position="250"/>
        <end position="273"/>
    </location>
</feature>
<dbReference type="InterPro" id="IPR002110">
    <property type="entry name" value="Ankyrin_rpt"/>
</dbReference>
<dbReference type="PROSITE" id="PS50297">
    <property type="entry name" value="ANK_REP_REGION"/>
    <property type="match status" value="5"/>
</dbReference>
<dbReference type="Pfam" id="PF12796">
    <property type="entry name" value="Ank_2"/>
    <property type="match status" value="1"/>
</dbReference>
<evidence type="ECO:0000256" key="3">
    <source>
        <dbReference type="PROSITE-ProRule" id="PRU00023"/>
    </source>
</evidence>
<dbReference type="PANTHER" id="PTHR24188:SF29">
    <property type="entry name" value="GH09064P"/>
    <property type="match status" value="1"/>
</dbReference>
<dbReference type="SMART" id="SM00248">
    <property type="entry name" value="ANK"/>
    <property type="match status" value="6"/>
</dbReference>
<sequence length="273" mass="29668">MMQISAVSGRTVAQVDEDELLDMVETGKSFLHLKQLLSTKVGHSRFRQRLLSDTIGELHDSMPLIPVSSVQLVILDFCAPDETKWDELDRGCRENNVRAVESLLQKPYDPNWRGGAFNATPIHIAANRGHLEVVRLLLEAGADKDAVRTDGATALFIAAKNGHLEVVRLMLEAGADKDAVQTEGPTALFIAAQKGHFQAVQLLLEAGADKDAVHGKRATALYIAAQEGYLEVVRLLLEAGVDKNAAITDNGSTPLLIAIQNGHSEIVRLLLWG</sequence>
<dbReference type="InterPro" id="IPR036770">
    <property type="entry name" value="Ankyrin_rpt-contain_sf"/>
</dbReference>
<protein>
    <recommendedName>
        <fullName evidence="6">Ankyrin repeat protein</fullName>
    </recommendedName>
</protein>
<evidence type="ECO:0000256" key="2">
    <source>
        <dbReference type="ARBA" id="ARBA00023043"/>
    </source>
</evidence>
<dbReference type="Pfam" id="PF13637">
    <property type="entry name" value="Ank_4"/>
    <property type="match status" value="1"/>
</dbReference>
<organism evidence="4 5">
    <name type="scientific">Durusdinium trenchii</name>
    <dbReference type="NCBI Taxonomy" id="1381693"/>
    <lineage>
        <taxon>Eukaryota</taxon>
        <taxon>Sar</taxon>
        <taxon>Alveolata</taxon>
        <taxon>Dinophyceae</taxon>
        <taxon>Suessiales</taxon>
        <taxon>Symbiodiniaceae</taxon>
        <taxon>Durusdinium</taxon>
    </lineage>
</organism>
<dbReference type="PRINTS" id="PR01415">
    <property type="entry name" value="ANKYRIN"/>
</dbReference>
<dbReference type="PROSITE" id="PS50088">
    <property type="entry name" value="ANK_REPEAT"/>
    <property type="match status" value="5"/>
</dbReference>
<feature type="repeat" description="ANK" evidence="3">
    <location>
        <begin position="150"/>
        <end position="182"/>
    </location>
</feature>
<feature type="repeat" description="ANK" evidence="3">
    <location>
        <begin position="216"/>
        <end position="248"/>
    </location>
</feature>
<evidence type="ECO:0000313" key="5">
    <source>
        <dbReference type="Proteomes" id="UP001642484"/>
    </source>
</evidence>
<dbReference type="Proteomes" id="UP001642484">
    <property type="component" value="Unassembled WGS sequence"/>
</dbReference>
<comment type="caution">
    <text evidence="4">The sequence shown here is derived from an EMBL/GenBank/DDBJ whole genome shotgun (WGS) entry which is preliminary data.</text>
</comment>
<keyword evidence="1" id="KW-0677">Repeat</keyword>
<accession>A0ABP0HL56</accession>
<name>A0ABP0HL56_9DINO</name>
<reference evidence="4 5" key="1">
    <citation type="submission" date="2024-02" db="EMBL/GenBank/DDBJ databases">
        <authorList>
            <person name="Chen Y."/>
            <person name="Shah S."/>
            <person name="Dougan E. K."/>
            <person name="Thang M."/>
            <person name="Chan C."/>
        </authorList>
    </citation>
    <scope>NUCLEOTIDE SEQUENCE [LARGE SCALE GENOMIC DNA]</scope>
</reference>
<evidence type="ECO:0008006" key="6">
    <source>
        <dbReference type="Google" id="ProtNLM"/>
    </source>
</evidence>
<proteinExistence type="predicted"/>
<dbReference type="SUPFAM" id="SSF48403">
    <property type="entry name" value="Ankyrin repeat"/>
    <property type="match status" value="1"/>
</dbReference>
<feature type="repeat" description="ANK" evidence="3">
    <location>
        <begin position="183"/>
        <end position="215"/>
    </location>
</feature>
<gene>
    <name evidence="4" type="ORF">CCMP2556_LOCUS2083</name>
</gene>